<dbReference type="EMBL" id="UYRR01018691">
    <property type="protein sequence ID" value="VDK29549.1"/>
    <property type="molecule type" value="Genomic_DNA"/>
</dbReference>
<sequence>MFLIRRVDIVTAFPWYDSSGAKETFNASTVISDLSTVSCGRDETKWLDLLYTLQFNSTFHCFKIGRLTGYYPVFSVDLGHRIATSFVLLPVIDILIVSSQYKFLSSTDQHEISLFSAVSF</sequence>
<name>A0A0M3JJL3_ANISI</name>
<evidence type="ECO:0000313" key="1">
    <source>
        <dbReference type="EMBL" id="VDK29549.1"/>
    </source>
</evidence>
<dbReference type="Proteomes" id="UP000267096">
    <property type="component" value="Unassembled WGS sequence"/>
</dbReference>
<organism evidence="3">
    <name type="scientific">Anisakis simplex</name>
    <name type="common">Herring worm</name>
    <dbReference type="NCBI Taxonomy" id="6269"/>
    <lineage>
        <taxon>Eukaryota</taxon>
        <taxon>Metazoa</taxon>
        <taxon>Ecdysozoa</taxon>
        <taxon>Nematoda</taxon>
        <taxon>Chromadorea</taxon>
        <taxon>Rhabditida</taxon>
        <taxon>Spirurina</taxon>
        <taxon>Ascaridomorpha</taxon>
        <taxon>Ascaridoidea</taxon>
        <taxon>Anisakidae</taxon>
        <taxon>Anisakis</taxon>
        <taxon>Anisakis simplex complex</taxon>
    </lineage>
</organism>
<reference evidence="1 2" key="2">
    <citation type="submission" date="2018-11" db="EMBL/GenBank/DDBJ databases">
        <authorList>
            <consortium name="Pathogen Informatics"/>
        </authorList>
    </citation>
    <scope>NUCLEOTIDE SEQUENCE [LARGE SCALE GENOMIC DNA]</scope>
</reference>
<keyword evidence="2" id="KW-1185">Reference proteome</keyword>
<dbReference type="WBParaSite" id="ASIM_0000783401-mRNA-1">
    <property type="protein sequence ID" value="ASIM_0000783401-mRNA-1"/>
    <property type="gene ID" value="ASIM_0000783401"/>
</dbReference>
<proteinExistence type="predicted"/>
<dbReference type="OrthoDB" id="19988at2759"/>
<accession>A0A0M3JJL3</accession>
<gene>
    <name evidence="1" type="ORF">ASIM_LOCUS7594</name>
</gene>
<evidence type="ECO:0000313" key="3">
    <source>
        <dbReference type="WBParaSite" id="ASIM_0000783401-mRNA-1"/>
    </source>
</evidence>
<reference evidence="3" key="1">
    <citation type="submission" date="2017-02" db="UniProtKB">
        <authorList>
            <consortium name="WormBaseParasite"/>
        </authorList>
    </citation>
    <scope>IDENTIFICATION</scope>
</reference>
<dbReference type="AlphaFoldDB" id="A0A0M3JJL3"/>
<evidence type="ECO:0000313" key="2">
    <source>
        <dbReference type="Proteomes" id="UP000267096"/>
    </source>
</evidence>
<protein>
    <submittedName>
        <fullName evidence="1 3">Uncharacterized protein</fullName>
    </submittedName>
</protein>